<name>A0A645C7I2_9ZZZZ</name>
<organism evidence="2">
    <name type="scientific">bioreactor metagenome</name>
    <dbReference type="NCBI Taxonomy" id="1076179"/>
    <lineage>
        <taxon>unclassified sequences</taxon>
        <taxon>metagenomes</taxon>
        <taxon>ecological metagenomes</taxon>
    </lineage>
</organism>
<accession>A0A645C7I2</accession>
<dbReference type="AntiFam" id="ANF00095">
    <property type="entry name" value="Shadow ORF (opposite ABC transporters)"/>
</dbReference>
<protein>
    <submittedName>
        <fullName evidence="2">Uncharacterized protein</fullName>
    </submittedName>
</protein>
<evidence type="ECO:0000313" key="2">
    <source>
        <dbReference type="EMBL" id="MPM73662.1"/>
    </source>
</evidence>
<gene>
    <name evidence="2" type="ORF">SDC9_120644</name>
</gene>
<dbReference type="AlphaFoldDB" id="A0A645C7I2"/>
<evidence type="ECO:0000256" key="1">
    <source>
        <dbReference type="SAM" id="MobiDB-lite"/>
    </source>
</evidence>
<comment type="caution">
    <text evidence="2">The sequence shown here is derived from an EMBL/GenBank/DDBJ whole genome shotgun (WGS) entry which is preliminary data.</text>
</comment>
<sequence>MQRGNIPPGDADGSRRRRLQPHQRLGDGALAAAALADEADSLPGFEIETHPVDGAQKLPAREPRSAHRVIHSQVFDLQKRHEIAPSGII</sequence>
<proteinExistence type="predicted"/>
<feature type="region of interest" description="Disordered" evidence="1">
    <location>
        <begin position="1"/>
        <end position="20"/>
    </location>
</feature>
<reference evidence="2" key="1">
    <citation type="submission" date="2019-08" db="EMBL/GenBank/DDBJ databases">
        <authorList>
            <person name="Kucharzyk K."/>
            <person name="Murdoch R.W."/>
            <person name="Higgins S."/>
            <person name="Loffler F."/>
        </authorList>
    </citation>
    <scope>NUCLEOTIDE SEQUENCE</scope>
</reference>
<dbReference type="EMBL" id="VSSQ01025499">
    <property type="protein sequence ID" value="MPM73662.1"/>
    <property type="molecule type" value="Genomic_DNA"/>
</dbReference>